<keyword evidence="5" id="KW-0489">Methyltransferase</keyword>
<dbReference type="InterPro" id="IPR017703">
    <property type="entry name" value="YgfZ/GCV_T_CS"/>
</dbReference>
<dbReference type="RefSeq" id="XP_040624478.1">
    <property type="nucleotide sequence ID" value="XM_040776689.1"/>
</dbReference>
<dbReference type="GeneID" id="63691751"/>
<dbReference type="SUPFAM" id="SSF103025">
    <property type="entry name" value="Folate-binding domain"/>
    <property type="match status" value="1"/>
</dbReference>
<dbReference type="GO" id="GO:0016226">
    <property type="term" value="P:iron-sulfur cluster assembly"/>
    <property type="evidence" value="ECO:0007669"/>
    <property type="project" value="TreeGrafter"/>
</dbReference>
<gene>
    <name evidence="5" type="ORF">DACRYDRAFT_84541</name>
</gene>
<dbReference type="GO" id="GO:0008168">
    <property type="term" value="F:methyltransferase activity"/>
    <property type="evidence" value="ECO:0007669"/>
    <property type="project" value="UniProtKB-KW"/>
</dbReference>
<dbReference type="PANTHER" id="PTHR22602:SF0">
    <property type="entry name" value="TRANSFERASE CAF17, MITOCHONDRIAL-RELATED"/>
    <property type="match status" value="1"/>
</dbReference>
<reference evidence="5 6" key="1">
    <citation type="journal article" date="2012" name="Science">
        <title>The Paleozoic origin of enzymatic lignin decomposition reconstructed from 31 fungal genomes.</title>
        <authorList>
            <person name="Floudas D."/>
            <person name="Binder M."/>
            <person name="Riley R."/>
            <person name="Barry K."/>
            <person name="Blanchette R.A."/>
            <person name="Henrissat B."/>
            <person name="Martinez A.T."/>
            <person name="Otillar R."/>
            <person name="Spatafora J.W."/>
            <person name="Yadav J.S."/>
            <person name="Aerts A."/>
            <person name="Benoit I."/>
            <person name="Boyd A."/>
            <person name="Carlson A."/>
            <person name="Copeland A."/>
            <person name="Coutinho P.M."/>
            <person name="de Vries R.P."/>
            <person name="Ferreira P."/>
            <person name="Findley K."/>
            <person name="Foster B."/>
            <person name="Gaskell J."/>
            <person name="Glotzer D."/>
            <person name="Gorecki P."/>
            <person name="Heitman J."/>
            <person name="Hesse C."/>
            <person name="Hori C."/>
            <person name="Igarashi K."/>
            <person name="Jurgens J.A."/>
            <person name="Kallen N."/>
            <person name="Kersten P."/>
            <person name="Kohler A."/>
            <person name="Kuees U."/>
            <person name="Kumar T.K.A."/>
            <person name="Kuo A."/>
            <person name="LaButti K."/>
            <person name="Larrondo L.F."/>
            <person name="Lindquist E."/>
            <person name="Ling A."/>
            <person name="Lombard V."/>
            <person name="Lucas S."/>
            <person name="Lundell T."/>
            <person name="Martin R."/>
            <person name="McLaughlin D.J."/>
            <person name="Morgenstern I."/>
            <person name="Morin E."/>
            <person name="Murat C."/>
            <person name="Nagy L.G."/>
            <person name="Nolan M."/>
            <person name="Ohm R.A."/>
            <person name="Patyshakuliyeva A."/>
            <person name="Rokas A."/>
            <person name="Ruiz-Duenas F.J."/>
            <person name="Sabat G."/>
            <person name="Salamov A."/>
            <person name="Samejima M."/>
            <person name="Schmutz J."/>
            <person name="Slot J.C."/>
            <person name="St John F."/>
            <person name="Stenlid J."/>
            <person name="Sun H."/>
            <person name="Sun S."/>
            <person name="Syed K."/>
            <person name="Tsang A."/>
            <person name="Wiebenga A."/>
            <person name="Young D."/>
            <person name="Pisabarro A."/>
            <person name="Eastwood D.C."/>
            <person name="Martin F."/>
            <person name="Cullen D."/>
            <person name="Grigoriev I.V."/>
            <person name="Hibbett D.S."/>
        </authorList>
    </citation>
    <scope>NUCLEOTIDE SEQUENCE [LARGE SCALE GENOMIC DNA]</scope>
    <source>
        <strain evidence="5 6">DJM-731 SS1</strain>
    </source>
</reference>
<evidence type="ECO:0000313" key="5">
    <source>
        <dbReference type="EMBL" id="EJT97580.1"/>
    </source>
</evidence>
<accession>M5FNK0</accession>
<dbReference type="OMA" id="NMLVAND"/>
<organism evidence="5 6">
    <name type="scientific">Dacryopinax primogenitus (strain DJM 731)</name>
    <name type="common">Brown rot fungus</name>
    <dbReference type="NCBI Taxonomy" id="1858805"/>
    <lineage>
        <taxon>Eukaryota</taxon>
        <taxon>Fungi</taxon>
        <taxon>Dikarya</taxon>
        <taxon>Basidiomycota</taxon>
        <taxon>Agaricomycotina</taxon>
        <taxon>Dacrymycetes</taxon>
        <taxon>Dacrymycetales</taxon>
        <taxon>Dacrymycetaceae</taxon>
        <taxon>Dacryopinax</taxon>
    </lineage>
</organism>
<dbReference type="PANTHER" id="PTHR22602">
    <property type="entry name" value="TRANSFERASE CAF17, MITOCHONDRIAL-RELATED"/>
    <property type="match status" value="1"/>
</dbReference>
<dbReference type="Gene3D" id="3.30.1360.120">
    <property type="entry name" value="Probable tRNA modification gtpase trme, domain 1"/>
    <property type="match status" value="2"/>
</dbReference>
<keyword evidence="2" id="KW-0809">Transit peptide</keyword>
<name>M5FNK0_DACPD</name>
<dbReference type="HOGENOM" id="CLU_007884_7_0_1"/>
<dbReference type="InterPro" id="IPR045179">
    <property type="entry name" value="YgfZ/GcvT"/>
</dbReference>
<dbReference type="GO" id="GO:0032259">
    <property type="term" value="P:methylation"/>
    <property type="evidence" value="ECO:0007669"/>
    <property type="project" value="UniProtKB-KW"/>
</dbReference>
<dbReference type="AlphaFoldDB" id="M5FNK0"/>
<evidence type="ECO:0000256" key="3">
    <source>
        <dbReference type="ARBA" id="ARBA00023128"/>
    </source>
</evidence>
<proteinExistence type="inferred from homology"/>
<dbReference type="OrthoDB" id="191995at2759"/>
<sequence length="359" mass="40756">MNRVHRFIRSTPLCRTYFTAPTVAPSAAIVPNRSLLKISSSDATEFLNGLTTRKVIPKPSAGIFSTFIHAQGRVLYDCFIYPVEDGFIIEYDRRPILSLRDYLRRYVLRSRVKFTDVTDQWSIYQLFGGYEPPMKWQWQWGPGGALEPVWEDEPAKEFPSALDRRAPGMGRRWLIPTGGKPPTSGQGYTEVDSMAYTLHRVMIGVPEGADEIVHGQALPFDMNLDMMGGIDFRKGCYVGQELLVRTYHTGIVRKRTWPVTLYRKGDEPPFTLMILPEGRRLPPPGTAIPIPGARGKGRLLCAYQNVGLAVLPLSKGEKSNGEVELALNWEEDPDWMIMPRHPKWWPTREGQHATLRSEQ</sequence>
<evidence type="ECO:0000256" key="1">
    <source>
        <dbReference type="ARBA" id="ARBA00004173"/>
    </source>
</evidence>
<dbReference type="STRING" id="1858805.M5FNK0"/>
<keyword evidence="5" id="KW-0808">Transferase</keyword>
<dbReference type="EMBL" id="JH795876">
    <property type="protein sequence ID" value="EJT97580.1"/>
    <property type="molecule type" value="Genomic_DNA"/>
</dbReference>
<keyword evidence="6" id="KW-1185">Reference proteome</keyword>
<evidence type="ECO:0000256" key="2">
    <source>
        <dbReference type="ARBA" id="ARBA00022946"/>
    </source>
</evidence>
<dbReference type="Proteomes" id="UP000030653">
    <property type="component" value="Unassembled WGS sequence"/>
</dbReference>
<keyword evidence="3" id="KW-0496">Mitochondrion</keyword>
<dbReference type="GO" id="GO:0005759">
    <property type="term" value="C:mitochondrial matrix"/>
    <property type="evidence" value="ECO:0007669"/>
    <property type="project" value="TreeGrafter"/>
</dbReference>
<evidence type="ECO:0000256" key="4">
    <source>
        <dbReference type="ARBA" id="ARBA00093447"/>
    </source>
</evidence>
<evidence type="ECO:0000313" key="6">
    <source>
        <dbReference type="Proteomes" id="UP000030653"/>
    </source>
</evidence>
<dbReference type="NCBIfam" id="TIGR03317">
    <property type="entry name" value="ygfZ_signature"/>
    <property type="match status" value="1"/>
</dbReference>
<comment type="similarity">
    <text evidence="4">Belongs to the GcvT family. CAF17/IBA57 subfamily.</text>
</comment>
<dbReference type="InterPro" id="IPR027266">
    <property type="entry name" value="TrmE/GcvT-like"/>
</dbReference>
<protein>
    <submittedName>
        <fullName evidence="5">Aminomethyltransferase folate-binding domain-containing protein</fullName>
    </submittedName>
</protein>
<comment type="subcellular location">
    <subcellularLocation>
        <location evidence="1">Mitochondrion</location>
    </subcellularLocation>
</comment>